<comment type="caution">
    <text evidence="2">The sequence shown here is derived from an EMBL/GenBank/DDBJ whole genome shotgun (WGS) entry which is preliminary data.</text>
</comment>
<reference evidence="2 3" key="1">
    <citation type="submission" date="2015-01" db="EMBL/GenBank/DDBJ databases">
        <title>Genome Sequencing of Rickettsiales.</title>
        <authorList>
            <person name="Daugherty S.C."/>
            <person name="Su Q."/>
            <person name="Abolude K."/>
            <person name="Beier-Sexton M."/>
            <person name="Carlyon J.A."/>
            <person name="Carter R."/>
            <person name="Day N.P."/>
            <person name="Dumler S.J."/>
            <person name="Dyachenko V."/>
            <person name="Godinez A."/>
            <person name="Kurtti T.J."/>
            <person name="Lichay M."/>
            <person name="Mullins K.E."/>
            <person name="Ott S."/>
            <person name="Pappas-Brown V."/>
            <person name="Paris D.H."/>
            <person name="Patel P."/>
            <person name="Richards A.L."/>
            <person name="Sadzewicz L."/>
            <person name="Sears K."/>
            <person name="Seidman D."/>
            <person name="Sengamalay N."/>
            <person name="Stenos J."/>
            <person name="Tallon L.J."/>
            <person name="Vincent G."/>
            <person name="Fraser C.M."/>
            <person name="Munderloh U."/>
            <person name="Dunning-Hotopp J.C."/>
        </authorList>
    </citation>
    <scope>NUCLEOTIDE SEQUENCE [LARGE SCALE GENOMIC DNA]</scope>
    <source>
        <strain evidence="2 3">ApNP</strain>
    </source>
</reference>
<evidence type="ECO:0000313" key="2">
    <source>
        <dbReference type="EMBL" id="KJV67229.1"/>
    </source>
</evidence>
<accession>A0A0F3NK03</accession>
<feature type="domain" description="Msp4/OMP-like" evidence="1">
    <location>
        <begin position="1"/>
        <end position="37"/>
    </location>
</feature>
<dbReference type="PATRIC" id="fig|1359153.3.peg.907"/>
<proteinExistence type="predicted"/>
<gene>
    <name evidence="2" type="ORF">APHNP_0880</name>
</gene>
<protein>
    <submittedName>
        <fullName evidence="2">Surface antigen family protein</fullName>
    </submittedName>
</protein>
<dbReference type="Pfam" id="PF01617">
    <property type="entry name" value="Surface_Ag_2"/>
    <property type="match status" value="1"/>
</dbReference>
<organism evidence="2 3">
    <name type="scientific">Anaplasma phagocytophilum str. ApNP</name>
    <dbReference type="NCBI Taxonomy" id="1359153"/>
    <lineage>
        <taxon>Bacteria</taxon>
        <taxon>Pseudomonadati</taxon>
        <taxon>Pseudomonadota</taxon>
        <taxon>Alphaproteobacteria</taxon>
        <taxon>Rickettsiales</taxon>
        <taxon>Anaplasmataceae</taxon>
        <taxon>Anaplasma</taxon>
        <taxon>phagocytophilum group</taxon>
    </lineage>
</organism>
<dbReference type="EMBL" id="LANW01000001">
    <property type="protein sequence ID" value="KJV67229.1"/>
    <property type="molecule type" value="Genomic_DNA"/>
</dbReference>
<evidence type="ECO:0000313" key="3">
    <source>
        <dbReference type="Proteomes" id="UP000033385"/>
    </source>
</evidence>
<name>A0A0F3NK03_ANAPH</name>
<evidence type="ECO:0000259" key="1">
    <source>
        <dbReference type="Pfam" id="PF01617"/>
    </source>
</evidence>
<dbReference type="InterPro" id="IPR002566">
    <property type="entry name" value="Msp4_OMP-like"/>
</dbReference>
<dbReference type="AlphaFoldDB" id="A0A0F3NK03"/>
<dbReference type="Proteomes" id="UP000033385">
    <property type="component" value="Unassembled WGS sequence"/>
</dbReference>
<sequence>MSYQLSPEISAFAGRFYHHVVGDGVYDYLPAQLQCKSQKT</sequence>